<dbReference type="InterPro" id="IPR036396">
    <property type="entry name" value="Cyt_P450_sf"/>
</dbReference>
<accession>A0A1H6EHF9</accession>
<keyword evidence="4" id="KW-1185">Reference proteome</keyword>
<dbReference type="Gene3D" id="1.10.630.10">
    <property type="entry name" value="Cytochrome P450"/>
    <property type="match status" value="1"/>
</dbReference>
<reference evidence="3 4" key="1">
    <citation type="submission" date="2016-10" db="EMBL/GenBank/DDBJ databases">
        <authorList>
            <person name="de Groot N.N."/>
        </authorList>
    </citation>
    <scope>NUCLEOTIDE SEQUENCE [LARGE SCALE GENOMIC DNA]</scope>
    <source>
        <strain evidence="3 4">CGMCC 4.7037</strain>
    </source>
</reference>
<organism evidence="3 4">
    <name type="scientific">Nonomuraea solani</name>
    <dbReference type="NCBI Taxonomy" id="1144553"/>
    <lineage>
        <taxon>Bacteria</taxon>
        <taxon>Bacillati</taxon>
        <taxon>Actinomycetota</taxon>
        <taxon>Actinomycetes</taxon>
        <taxon>Streptosporangiales</taxon>
        <taxon>Streptosporangiaceae</taxon>
        <taxon>Nonomuraea</taxon>
    </lineage>
</organism>
<evidence type="ECO:0000256" key="1">
    <source>
        <dbReference type="ARBA" id="ARBA00010617"/>
    </source>
</evidence>
<dbReference type="PRINTS" id="PR00359">
    <property type="entry name" value="BP450"/>
</dbReference>
<dbReference type="RefSeq" id="WP_200824388.1">
    <property type="nucleotide sequence ID" value="NZ_FNVT01000010.1"/>
</dbReference>
<dbReference type="Proteomes" id="UP000236732">
    <property type="component" value="Unassembled WGS sequence"/>
</dbReference>
<dbReference type="GO" id="GO:0005506">
    <property type="term" value="F:iron ion binding"/>
    <property type="evidence" value="ECO:0007669"/>
    <property type="project" value="InterPro"/>
</dbReference>
<dbReference type="EMBL" id="FNVT01000010">
    <property type="protein sequence ID" value="SEG97267.1"/>
    <property type="molecule type" value="Genomic_DNA"/>
</dbReference>
<dbReference type="InterPro" id="IPR017972">
    <property type="entry name" value="Cyt_P450_CS"/>
</dbReference>
<sequence length="89" mass="9879">MFVSFGSAGRDGAVFDRPDTFDLTREPVRHLSFGHGVHGCPGALLAREQLRVTLELLVRDLPGLRLGGQDVRMAATLIHRAPEELFLLW</sequence>
<dbReference type="GO" id="GO:0020037">
    <property type="term" value="F:heme binding"/>
    <property type="evidence" value="ECO:0007669"/>
    <property type="project" value="InterPro"/>
</dbReference>
<comment type="similarity">
    <text evidence="1 2">Belongs to the cytochrome P450 family.</text>
</comment>
<evidence type="ECO:0000256" key="2">
    <source>
        <dbReference type="RuleBase" id="RU000461"/>
    </source>
</evidence>
<keyword evidence="2" id="KW-0408">Iron</keyword>
<dbReference type="InterPro" id="IPR001128">
    <property type="entry name" value="Cyt_P450"/>
</dbReference>
<evidence type="ECO:0008006" key="5">
    <source>
        <dbReference type="Google" id="ProtNLM"/>
    </source>
</evidence>
<dbReference type="GO" id="GO:0004497">
    <property type="term" value="F:monooxygenase activity"/>
    <property type="evidence" value="ECO:0007669"/>
    <property type="project" value="UniProtKB-KW"/>
</dbReference>
<dbReference type="InterPro" id="IPR002397">
    <property type="entry name" value="Cyt_P450_B"/>
</dbReference>
<dbReference type="SUPFAM" id="SSF48264">
    <property type="entry name" value="Cytochrome P450"/>
    <property type="match status" value="1"/>
</dbReference>
<keyword evidence="2" id="KW-0503">Monooxygenase</keyword>
<dbReference type="GO" id="GO:0016705">
    <property type="term" value="F:oxidoreductase activity, acting on paired donors, with incorporation or reduction of molecular oxygen"/>
    <property type="evidence" value="ECO:0007669"/>
    <property type="project" value="InterPro"/>
</dbReference>
<keyword evidence="2" id="KW-0349">Heme</keyword>
<proteinExistence type="inferred from homology"/>
<name>A0A1H6EHF9_9ACTN</name>
<evidence type="ECO:0000313" key="3">
    <source>
        <dbReference type="EMBL" id="SEG97267.1"/>
    </source>
</evidence>
<evidence type="ECO:0000313" key="4">
    <source>
        <dbReference type="Proteomes" id="UP000236732"/>
    </source>
</evidence>
<keyword evidence="2" id="KW-0479">Metal-binding</keyword>
<dbReference type="PANTHER" id="PTHR46696:SF1">
    <property type="entry name" value="CYTOCHROME P450 YJIB-RELATED"/>
    <property type="match status" value="1"/>
</dbReference>
<dbReference type="Pfam" id="PF00067">
    <property type="entry name" value="p450"/>
    <property type="match status" value="1"/>
</dbReference>
<dbReference type="AlphaFoldDB" id="A0A1H6EHF9"/>
<keyword evidence="2" id="KW-0560">Oxidoreductase</keyword>
<gene>
    <name evidence="3" type="ORF">SAMN05444920_110300</name>
</gene>
<dbReference type="PANTHER" id="PTHR46696">
    <property type="entry name" value="P450, PUTATIVE (EUROFUNG)-RELATED"/>
    <property type="match status" value="1"/>
</dbReference>
<protein>
    <recommendedName>
        <fullName evidence="5">Cytochrome P450</fullName>
    </recommendedName>
</protein>
<dbReference type="PROSITE" id="PS00086">
    <property type="entry name" value="CYTOCHROME_P450"/>
    <property type="match status" value="1"/>
</dbReference>